<sequence length="176" mass="19450">MKNIITIGGSTSKNSINKQLAEYTASLVEGIETNNLDLNDYDLPLYSVDIENEFGFSNDLKSLNRLVEEADGIIISLSEHNGAYSAAFKNAFDWLSRIEAKVWRNKPMLLLSASPGPRGGQSVMDIALNRFPYNGGNIIGSMTFPSFEENFKDGVVANKELKEKLMALSDEFSKSL</sequence>
<protein>
    <submittedName>
        <fullName evidence="2">NAD(P)H-dependent oxidoreductase</fullName>
        <ecNumber evidence="2">1.-.-.-</ecNumber>
    </submittedName>
</protein>
<dbReference type="InterPro" id="IPR050712">
    <property type="entry name" value="NAD(P)H-dep_reductase"/>
</dbReference>
<name>A0ABU9KWE9_9FLAO</name>
<keyword evidence="3" id="KW-1185">Reference proteome</keyword>
<evidence type="ECO:0000313" key="3">
    <source>
        <dbReference type="Proteomes" id="UP001474120"/>
    </source>
</evidence>
<feature type="domain" description="NADPH-dependent FMN reductase-like" evidence="1">
    <location>
        <begin position="3"/>
        <end position="144"/>
    </location>
</feature>
<evidence type="ECO:0000259" key="1">
    <source>
        <dbReference type="Pfam" id="PF03358"/>
    </source>
</evidence>
<dbReference type="InterPro" id="IPR005025">
    <property type="entry name" value="FMN_Rdtase-like_dom"/>
</dbReference>
<dbReference type="EMBL" id="JBCDNA010000001">
    <property type="protein sequence ID" value="MEL4454521.1"/>
    <property type="molecule type" value="Genomic_DNA"/>
</dbReference>
<dbReference type="Gene3D" id="3.40.50.360">
    <property type="match status" value="1"/>
</dbReference>
<dbReference type="Pfam" id="PF03358">
    <property type="entry name" value="FMN_red"/>
    <property type="match status" value="1"/>
</dbReference>
<organism evidence="2 3">
    <name type="scientific">Lutimonas vermicola</name>
    <dbReference type="NCBI Taxonomy" id="414288"/>
    <lineage>
        <taxon>Bacteria</taxon>
        <taxon>Pseudomonadati</taxon>
        <taxon>Bacteroidota</taxon>
        <taxon>Flavobacteriia</taxon>
        <taxon>Flavobacteriales</taxon>
        <taxon>Flavobacteriaceae</taxon>
        <taxon>Lutimonas</taxon>
    </lineage>
</organism>
<dbReference type="EC" id="1.-.-.-" evidence="2"/>
<evidence type="ECO:0000313" key="2">
    <source>
        <dbReference type="EMBL" id="MEL4454521.1"/>
    </source>
</evidence>
<dbReference type="InterPro" id="IPR029039">
    <property type="entry name" value="Flavoprotein-like_sf"/>
</dbReference>
<proteinExistence type="predicted"/>
<accession>A0ABU9KWE9</accession>
<dbReference type="GO" id="GO:0016491">
    <property type="term" value="F:oxidoreductase activity"/>
    <property type="evidence" value="ECO:0007669"/>
    <property type="project" value="UniProtKB-KW"/>
</dbReference>
<reference evidence="2 3" key="1">
    <citation type="submission" date="2024-04" db="EMBL/GenBank/DDBJ databases">
        <title>whole genome sequencing of Lutimonas vermicola strain IMCC1616.</title>
        <authorList>
            <person name="Bae S.S."/>
        </authorList>
    </citation>
    <scope>NUCLEOTIDE SEQUENCE [LARGE SCALE GENOMIC DNA]</scope>
    <source>
        <strain evidence="2 3">IMCC1616</strain>
    </source>
</reference>
<keyword evidence="2" id="KW-0560">Oxidoreductase</keyword>
<dbReference type="SUPFAM" id="SSF52218">
    <property type="entry name" value="Flavoproteins"/>
    <property type="match status" value="1"/>
</dbReference>
<gene>
    <name evidence="2" type="ORF">AABB81_01340</name>
</gene>
<dbReference type="PANTHER" id="PTHR30543:SF21">
    <property type="entry name" value="NAD(P)H-DEPENDENT FMN REDUCTASE LOT6"/>
    <property type="match status" value="1"/>
</dbReference>
<dbReference type="Proteomes" id="UP001474120">
    <property type="component" value="Unassembled WGS sequence"/>
</dbReference>
<dbReference type="RefSeq" id="WP_342158080.1">
    <property type="nucleotide sequence ID" value="NZ_JBCDNA010000001.1"/>
</dbReference>
<dbReference type="PANTHER" id="PTHR30543">
    <property type="entry name" value="CHROMATE REDUCTASE"/>
    <property type="match status" value="1"/>
</dbReference>
<comment type="caution">
    <text evidence="2">The sequence shown here is derived from an EMBL/GenBank/DDBJ whole genome shotgun (WGS) entry which is preliminary data.</text>
</comment>